<evidence type="ECO:0000256" key="2">
    <source>
        <dbReference type="ARBA" id="ARBA00022679"/>
    </source>
</evidence>
<dbReference type="GO" id="GO:0047234">
    <property type="term" value="F:raffinose-raffinose alpha-galactotransferase activity"/>
    <property type="evidence" value="ECO:0007669"/>
    <property type="project" value="UniProtKB-EC"/>
</dbReference>
<evidence type="ECO:0000313" key="7">
    <source>
        <dbReference type="EMBL" id="ABD95605.1"/>
    </source>
</evidence>
<dbReference type="AlphaFoldDB" id="Q1G5S1"/>
<dbReference type="EMBL" id="DQ359711">
    <property type="protein sequence ID" value="ABD95617.1"/>
    <property type="molecule type" value="Genomic_DNA"/>
</dbReference>
<dbReference type="EMBL" id="DQ359708">
    <property type="protein sequence ID" value="ABD95566.1"/>
    <property type="molecule type" value="Genomic_DNA"/>
</dbReference>
<evidence type="ECO:0000259" key="3">
    <source>
        <dbReference type="Pfam" id="PF00535"/>
    </source>
</evidence>
<reference evidence="10" key="1">
    <citation type="journal article" date="2006" name="J. Med. Microbiol.">
        <title>Identification of novel cps locus polymorphisms in nontypable group B Streptococcus.</title>
        <authorList>
            <person name="Ramaswamy S.V."/>
            <person name="Ferrieri P."/>
            <person name="Madoff L.C."/>
            <person name="Flores A.E."/>
            <person name="Kumar N."/>
            <person name="Tettelin H."/>
            <person name="Paoletti L.C."/>
        </authorList>
    </citation>
    <scope>NUCLEOTIDE SEQUENCE</scope>
    <source>
        <strain evidence="8">A1</strain>
        <strain evidence="7">A2</strain>
        <strain evidence="4">A4</strain>
        <strain evidence="6">B1</strain>
        <strain evidence="10">B2</strain>
        <strain evidence="9">B3</strain>
        <strain evidence="5">B4</strain>
    </source>
</reference>
<evidence type="ECO:0000313" key="6">
    <source>
        <dbReference type="EMBL" id="ABD95585.1"/>
    </source>
</evidence>
<evidence type="ECO:0000313" key="5">
    <source>
        <dbReference type="EMBL" id="ABD95566.1"/>
    </source>
</evidence>
<proteinExistence type="predicted"/>
<feature type="domain" description="Glycosyltransferase 2-like" evidence="3">
    <location>
        <begin position="5"/>
        <end position="130"/>
    </location>
</feature>
<dbReference type="EMBL" id="DQ359714">
    <property type="protein sequence ID" value="ABD95669.1"/>
    <property type="molecule type" value="Genomic_DNA"/>
</dbReference>
<dbReference type="PANTHER" id="PTHR22916">
    <property type="entry name" value="GLYCOSYLTRANSFERASE"/>
    <property type="match status" value="1"/>
</dbReference>
<dbReference type="SUPFAM" id="SSF53448">
    <property type="entry name" value="Nucleotide-diphospho-sugar transferases"/>
    <property type="match status" value="1"/>
</dbReference>
<evidence type="ECO:0000313" key="9">
    <source>
        <dbReference type="EMBL" id="ABD95635.1"/>
    </source>
</evidence>
<keyword evidence="2 10" id="KW-0808">Transferase</keyword>
<evidence type="ECO:0000313" key="8">
    <source>
        <dbReference type="EMBL" id="ABD95617.1"/>
    </source>
</evidence>
<dbReference type="InterPro" id="IPR029044">
    <property type="entry name" value="Nucleotide-diphossugar_trans"/>
</dbReference>
<dbReference type="Pfam" id="PF00535">
    <property type="entry name" value="Glycos_transf_2"/>
    <property type="match status" value="1"/>
</dbReference>
<dbReference type="PANTHER" id="PTHR22916:SF51">
    <property type="entry name" value="GLYCOSYLTRANSFERASE EPSH-RELATED"/>
    <property type="match status" value="1"/>
</dbReference>
<gene>
    <name evidence="10" type="primary">cpsO</name>
</gene>
<keyword evidence="1 10" id="KW-0328">Glycosyltransferase</keyword>
<accession>Q1G5S1</accession>
<organism evidence="10">
    <name type="scientific">Streptococcus agalactiae</name>
    <dbReference type="NCBI Taxonomy" id="1311"/>
    <lineage>
        <taxon>Bacteria</taxon>
        <taxon>Bacillati</taxon>
        <taxon>Bacillota</taxon>
        <taxon>Bacilli</taxon>
        <taxon>Lactobacillales</taxon>
        <taxon>Streptococcaceae</taxon>
        <taxon>Streptococcus</taxon>
    </lineage>
</organism>
<dbReference type="CDD" id="cd00761">
    <property type="entry name" value="Glyco_tranf_GTA_type"/>
    <property type="match status" value="1"/>
</dbReference>
<evidence type="ECO:0000256" key="1">
    <source>
        <dbReference type="ARBA" id="ARBA00022676"/>
    </source>
</evidence>
<dbReference type="PATRIC" id="fig|1311.209.peg.1518"/>
<sequence length="327" mass="38109">MELISIIVPVYNGEIYIGRCLDSILEQTYQNLEIIIIDDGSSDRTGDICEKYLLEDRRIKYFYQENRGQSVARNNGVLRCTGDWIAFLDSDDVYLPYSIEVMYNIQKATNADIVLTSIGNFNNTYNTSINSQYLKEIKLYTLEVALEEMYYGKTYGVSPLAKLYPRSNLLSNPYPEGKIHEDMDTTFKLISCASKIAVCDIVTAVVYFSDNSTTRTKFNERMLYFFEAIQNNIVFINLNFPHNTSLISAVIYNEVFGGIDICGKMIDFKLYDTVDYYRKKYRKYFKTILFNNRISVKEKVKYILFISSIRYFTIVRKIYNLRLSRNG</sequence>
<dbReference type="Gene3D" id="3.90.550.10">
    <property type="entry name" value="Spore Coat Polysaccharide Biosynthesis Protein SpsA, Chain A"/>
    <property type="match status" value="1"/>
</dbReference>
<dbReference type="EMBL" id="DQ359710">
    <property type="protein sequence ID" value="ABD95605.1"/>
    <property type="molecule type" value="Genomic_DNA"/>
</dbReference>
<dbReference type="InterPro" id="IPR001173">
    <property type="entry name" value="Glyco_trans_2-like"/>
</dbReference>
<dbReference type="EMBL" id="DQ359712">
    <property type="protein sequence ID" value="ABD95635.1"/>
    <property type="molecule type" value="Genomic_DNA"/>
</dbReference>
<protein>
    <submittedName>
        <fullName evidence="10">CpsO</fullName>
        <ecNumber evidence="10">2.4.1.166</ecNumber>
    </submittedName>
</protein>
<dbReference type="EMBL" id="DQ359709">
    <property type="protein sequence ID" value="ABD95585.1"/>
    <property type="molecule type" value="Genomic_DNA"/>
</dbReference>
<dbReference type="RefSeq" id="WP_000420467.1">
    <property type="nucleotide sequence ID" value="NZ_CAXOLC010000016.1"/>
</dbReference>
<name>Q1G5S1_STRAG</name>
<dbReference type="EMBL" id="DQ359707">
    <property type="protein sequence ID" value="ABD95550.1"/>
    <property type="molecule type" value="Genomic_DNA"/>
</dbReference>
<dbReference type="CAZy" id="GT2">
    <property type="family name" value="Glycosyltransferase Family 2"/>
</dbReference>
<evidence type="ECO:0000313" key="10">
    <source>
        <dbReference type="EMBL" id="ABD95669.1"/>
    </source>
</evidence>
<evidence type="ECO:0000313" key="4">
    <source>
        <dbReference type="EMBL" id="ABD95550.1"/>
    </source>
</evidence>
<dbReference type="EC" id="2.4.1.166" evidence="10"/>